<gene>
    <name evidence="2" type="ORF">AVEN_81802_1</name>
</gene>
<feature type="transmembrane region" description="Helical" evidence="1">
    <location>
        <begin position="160"/>
        <end position="184"/>
    </location>
</feature>
<dbReference type="OrthoDB" id="6423119at2759"/>
<feature type="transmembrane region" description="Helical" evidence="1">
    <location>
        <begin position="63"/>
        <end position="81"/>
    </location>
</feature>
<comment type="caution">
    <text evidence="2">The sequence shown here is derived from an EMBL/GenBank/DDBJ whole genome shotgun (WGS) entry which is preliminary data.</text>
</comment>
<evidence type="ECO:0000256" key="1">
    <source>
        <dbReference type="SAM" id="Phobius"/>
    </source>
</evidence>
<evidence type="ECO:0000313" key="3">
    <source>
        <dbReference type="Proteomes" id="UP000499080"/>
    </source>
</evidence>
<keyword evidence="1" id="KW-0472">Membrane</keyword>
<dbReference type="Proteomes" id="UP000499080">
    <property type="component" value="Unassembled WGS sequence"/>
</dbReference>
<feature type="transmembrane region" description="Helical" evidence="1">
    <location>
        <begin position="269"/>
        <end position="289"/>
    </location>
</feature>
<keyword evidence="1" id="KW-1133">Transmembrane helix</keyword>
<evidence type="ECO:0000313" key="2">
    <source>
        <dbReference type="EMBL" id="GBM95037.1"/>
    </source>
</evidence>
<organism evidence="2 3">
    <name type="scientific">Araneus ventricosus</name>
    <name type="common">Orbweaver spider</name>
    <name type="synonym">Epeira ventricosa</name>
    <dbReference type="NCBI Taxonomy" id="182803"/>
    <lineage>
        <taxon>Eukaryota</taxon>
        <taxon>Metazoa</taxon>
        <taxon>Ecdysozoa</taxon>
        <taxon>Arthropoda</taxon>
        <taxon>Chelicerata</taxon>
        <taxon>Arachnida</taxon>
        <taxon>Araneae</taxon>
        <taxon>Araneomorphae</taxon>
        <taxon>Entelegynae</taxon>
        <taxon>Araneoidea</taxon>
        <taxon>Araneidae</taxon>
        <taxon>Araneus</taxon>
    </lineage>
</organism>
<feature type="transmembrane region" description="Helical" evidence="1">
    <location>
        <begin position="34"/>
        <end position="51"/>
    </location>
</feature>
<name>A0A4Y2JYX2_ARAVE</name>
<dbReference type="AlphaFoldDB" id="A0A4Y2JYX2"/>
<proteinExistence type="predicted"/>
<keyword evidence="3" id="KW-1185">Reference proteome</keyword>
<feature type="transmembrane region" description="Helical" evidence="1">
    <location>
        <begin position="108"/>
        <end position="131"/>
    </location>
</feature>
<accession>A0A4Y2JYX2</accession>
<keyword evidence="1" id="KW-0812">Transmembrane</keyword>
<dbReference type="EMBL" id="BGPR01192390">
    <property type="protein sequence ID" value="GBM95037.1"/>
    <property type="molecule type" value="Genomic_DNA"/>
</dbReference>
<protein>
    <recommendedName>
        <fullName evidence="4">Gustatory receptor</fullName>
    </recommendedName>
</protein>
<sequence>MAKVNGSLVFNILCWLGLVDYPNSSWVNRMKTSMAQFVFAAGYVDTIAIYLTCFDNLLMPKLLAMEQIISIVSSAAVMVIMTRQRKQLTSLLANLSFLGPLDYKKVNIMLLCLCILPFAYASSMLICFIRAGKEDLLFLNHYILIENKALKFSIYFYKLFMMYVVFPTLTNLVSLVYSISCLICHKSLEKLCLEVEDCSPKELTTKKLVEFLQNRNRIIKVLKEIQSIFSTATFIICTANFMACFSNFGQVITYSPVYVELAVCETVNVAFLALVSMMSIFYYAGLIPMDMQRFTDILREHYEQRALLGIVPENSALERLVFEEKTFLLSGCDLIFYRKDTITTALGTILNYGLLILSIELKR</sequence>
<evidence type="ECO:0008006" key="4">
    <source>
        <dbReference type="Google" id="ProtNLM"/>
    </source>
</evidence>
<reference evidence="2 3" key="1">
    <citation type="journal article" date="2019" name="Sci. Rep.">
        <title>Orb-weaving spider Araneus ventricosus genome elucidates the spidroin gene catalogue.</title>
        <authorList>
            <person name="Kono N."/>
            <person name="Nakamura H."/>
            <person name="Ohtoshi R."/>
            <person name="Moran D.A.P."/>
            <person name="Shinohara A."/>
            <person name="Yoshida Y."/>
            <person name="Fujiwara M."/>
            <person name="Mori M."/>
            <person name="Tomita M."/>
            <person name="Arakawa K."/>
        </authorList>
    </citation>
    <scope>NUCLEOTIDE SEQUENCE [LARGE SCALE GENOMIC DNA]</scope>
</reference>
<feature type="transmembrane region" description="Helical" evidence="1">
    <location>
        <begin position="227"/>
        <end position="249"/>
    </location>
</feature>